<proteinExistence type="predicted"/>
<evidence type="ECO:0000313" key="3">
    <source>
        <dbReference type="Proteomes" id="UP000033876"/>
    </source>
</evidence>
<feature type="chain" id="PRO_5002533172" description="DUF5667 domain-containing protein" evidence="1">
    <location>
        <begin position="20"/>
        <end position="149"/>
    </location>
</feature>
<organism evidence="2 3">
    <name type="scientific">Candidatus Nomurabacteria bacterium GW2011_GWB1_37_5</name>
    <dbReference type="NCBI Taxonomy" id="1618742"/>
    <lineage>
        <taxon>Bacteria</taxon>
        <taxon>Candidatus Nomuraibacteriota</taxon>
    </lineage>
</organism>
<evidence type="ECO:0008006" key="4">
    <source>
        <dbReference type="Google" id="ProtNLM"/>
    </source>
</evidence>
<evidence type="ECO:0000313" key="2">
    <source>
        <dbReference type="EMBL" id="KKQ36001.1"/>
    </source>
</evidence>
<reference evidence="2 3" key="1">
    <citation type="journal article" date="2015" name="Nature">
        <title>rRNA introns, odd ribosomes, and small enigmatic genomes across a large radiation of phyla.</title>
        <authorList>
            <person name="Brown C.T."/>
            <person name="Hug L.A."/>
            <person name="Thomas B.C."/>
            <person name="Sharon I."/>
            <person name="Castelle C.J."/>
            <person name="Singh A."/>
            <person name="Wilkins M.J."/>
            <person name="Williams K.H."/>
            <person name="Banfield J.F."/>
        </authorList>
    </citation>
    <scope>NUCLEOTIDE SEQUENCE [LARGE SCALE GENOMIC DNA]</scope>
</reference>
<dbReference type="EMBL" id="LBTF01000001">
    <property type="protein sequence ID" value="KKQ36001.1"/>
    <property type="molecule type" value="Genomic_DNA"/>
</dbReference>
<sequence>MKKLLFFLLPILLFNGLYSQNRPTVLSGVYTKDSMQHETVLNGVYIRDTNSIGCFNALNEAMEIIMQLNQAIKESDEAIELLNQGNGYLSDAIKNCRIRKKDKKAVLRNIEKHNEKAGKAIEIYKKSSNTYAEAAVKLKKLSKKEIILK</sequence>
<keyword evidence="1" id="KW-0732">Signal</keyword>
<accession>A0A0G0K5S3</accession>
<evidence type="ECO:0000256" key="1">
    <source>
        <dbReference type="SAM" id="SignalP"/>
    </source>
</evidence>
<protein>
    <recommendedName>
        <fullName evidence="4">DUF5667 domain-containing protein</fullName>
    </recommendedName>
</protein>
<feature type="signal peptide" evidence="1">
    <location>
        <begin position="1"/>
        <end position="19"/>
    </location>
</feature>
<name>A0A0G0K5S3_9BACT</name>
<comment type="caution">
    <text evidence="2">The sequence shown here is derived from an EMBL/GenBank/DDBJ whole genome shotgun (WGS) entry which is preliminary data.</text>
</comment>
<dbReference type="AlphaFoldDB" id="A0A0G0K5S3"/>
<gene>
    <name evidence="2" type="ORF">US50_C0001G0003</name>
</gene>
<dbReference type="Proteomes" id="UP000033876">
    <property type="component" value="Unassembled WGS sequence"/>
</dbReference>